<name>A0ABU6VCP8_9FABA</name>
<proteinExistence type="inferred from homology"/>
<dbReference type="PANTHER" id="PTHR31147">
    <property type="entry name" value="ACYL TRANSFERASE 4"/>
    <property type="match status" value="1"/>
</dbReference>
<dbReference type="Proteomes" id="UP001341840">
    <property type="component" value="Unassembled WGS sequence"/>
</dbReference>
<keyword evidence="4" id="KW-1185">Reference proteome</keyword>
<dbReference type="EMBL" id="JASCZI010151249">
    <property type="protein sequence ID" value="MED6171361.1"/>
    <property type="molecule type" value="Genomic_DNA"/>
</dbReference>
<gene>
    <name evidence="3" type="ORF">PIB30_040064</name>
</gene>
<keyword evidence="2" id="KW-0808">Transferase</keyword>
<evidence type="ECO:0000313" key="3">
    <source>
        <dbReference type="EMBL" id="MED6171361.1"/>
    </source>
</evidence>
<organism evidence="3 4">
    <name type="scientific">Stylosanthes scabra</name>
    <dbReference type="NCBI Taxonomy" id="79078"/>
    <lineage>
        <taxon>Eukaryota</taxon>
        <taxon>Viridiplantae</taxon>
        <taxon>Streptophyta</taxon>
        <taxon>Embryophyta</taxon>
        <taxon>Tracheophyta</taxon>
        <taxon>Spermatophyta</taxon>
        <taxon>Magnoliopsida</taxon>
        <taxon>eudicotyledons</taxon>
        <taxon>Gunneridae</taxon>
        <taxon>Pentapetalae</taxon>
        <taxon>rosids</taxon>
        <taxon>fabids</taxon>
        <taxon>Fabales</taxon>
        <taxon>Fabaceae</taxon>
        <taxon>Papilionoideae</taxon>
        <taxon>50 kb inversion clade</taxon>
        <taxon>dalbergioids sensu lato</taxon>
        <taxon>Dalbergieae</taxon>
        <taxon>Pterocarpus clade</taxon>
        <taxon>Stylosanthes</taxon>
    </lineage>
</organism>
<dbReference type="PANTHER" id="PTHR31147:SF66">
    <property type="entry name" value="OS05G0315700 PROTEIN"/>
    <property type="match status" value="1"/>
</dbReference>
<dbReference type="InterPro" id="IPR023213">
    <property type="entry name" value="CAT-like_dom_sf"/>
</dbReference>
<evidence type="ECO:0000256" key="2">
    <source>
        <dbReference type="ARBA" id="ARBA00022679"/>
    </source>
</evidence>
<comment type="caution">
    <text evidence="3">The sequence shown here is derived from an EMBL/GenBank/DDBJ whole genome shotgun (WGS) entry which is preliminary data.</text>
</comment>
<reference evidence="3 4" key="1">
    <citation type="journal article" date="2023" name="Plants (Basel)">
        <title>Bridging the Gap: Combining Genomics and Transcriptomics Approaches to Understand Stylosanthes scabra, an Orphan Legume from the Brazilian Caatinga.</title>
        <authorList>
            <person name="Ferreira-Neto J.R.C."/>
            <person name="da Silva M.D."/>
            <person name="Binneck E."/>
            <person name="de Melo N.F."/>
            <person name="da Silva R.H."/>
            <person name="de Melo A.L.T.M."/>
            <person name="Pandolfi V."/>
            <person name="Bustamante F.O."/>
            <person name="Brasileiro-Vidal A.C."/>
            <person name="Benko-Iseppon A.M."/>
        </authorList>
    </citation>
    <scope>NUCLEOTIDE SEQUENCE [LARGE SCALE GENOMIC DNA]</scope>
    <source>
        <tissue evidence="3">Leaves</tissue>
    </source>
</reference>
<dbReference type="Pfam" id="PF02458">
    <property type="entry name" value="Transferase"/>
    <property type="match status" value="2"/>
</dbReference>
<evidence type="ECO:0000256" key="1">
    <source>
        <dbReference type="ARBA" id="ARBA00009861"/>
    </source>
</evidence>
<sequence>MQNHLHSSSSSCTAFSAIHVRHSEPVLVVPAKPTPKETKHVSDIDDQEGLRMHNYDIMFYKSNPRMKGKDPAKVIVEAISMALVHYYPLAGRIREEGQNRKLVVDCNGEGVLFVEADAHVSLEDLGDSIMPPCLSIWKHVLIHVPRSHLILGCPLLFIQFLEMVATMARDPQAPVIQHLPVWQREIFTARDPPRVTCNHPTLDMNPNEVVSVSCFITAHGKIGIPKGYYGNAFSLPAAVSDAGTLCRKPLSYGIELIREGKAKMNEEYIRSMVDFLVIKGRPMHRTTGQFMVADMTRVGFDEVDFGWGKAIFGGSMGARPLVSFLSCFRNGKGEDGIVAPVLLPRLVMKRFLLELLKITGEYEEHKFHHHHLNDKMETAGVIRSML</sequence>
<evidence type="ECO:0000313" key="4">
    <source>
        <dbReference type="Proteomes" id="UP001341840"/>
    </source>
</evidence>
<protein>
    <recommendedName>
        <fullName evidence="5">Benzyl alcohol O-benzoyltransferase</fullName>
    </recommendedName>
</protein>
<dbReference type="Gene3D" id="3.30.559.10">
    <property type="entry name" value="Chloramphenicol acetyltransferase-like domain"/>
    <property type="match status" value="2"/>
</dbReference>
<accession>A0ABU6VCP8</accession>
<comment type="similarity">
    <text evidence="1">Belongs to the plant acyltransferase family.</text>
</comment>
<evidence type="ECO:0008006" key="5">
    <source>
        <dbReference type="Google" id="ProtNLM"/>
    </source>
</evidence>
<dbReference type="InterPro" id="IPR050898">
    <property type="entry name" value="Plant_acyltransferase"/>
</dbReference>